<organism evidence="3 4">
    <name type="scientific">Pararcticibacter amylolyticus</name>
    <dbReference type="NCBI Taxonomy" id="2173175"/>
    <lineage>
        <taxon>Bacteria</taxon>
        <taxon>Pseudomonadati</taxon>
        <taxon>Bacteroidota</taxon>
        <taxon>Sphingobacteriia</taxon>
        <taxon>Sphingobacteriales</taxon>
        <taxon>Sphingobacteriaceae</taxon>
        <taxon>Pararcticibacter</taxon>
    </lineage>
</organism>
<reference evidence="3 4" key="1">
    <citation type="submission" date="2018-04" db="EMBL/GenBank/DDBJ databases">
        <title>Pedobacter chongqingensis sp. nov., isolated from a rottenly hemp rope.</title>
        <authorList>
            <person name="Cai Y."/>
        </authorList>
    </citation>
    <scope>NUCLEOTIDE SEQUENCE [LARGE SCALE GENOMIC DNA]</scope>
    <source>
        <strain evidence="3 4">FJ4-8</strain>
    </source>
</reference>
<comment type="caution">
    <text evidence="3">The sequence shown here is derived from an EMBL/GenBank/DDBJ whole genome shotgun (WGS) entry which is preliminary data.</text>
</comment>
<proteinExistence type="predicted"/>
<dbReference type="EMBL" id="QEAS01000012">
    <property type="protein sequence ID" value="PWG79710.1"/>
    <property type="molecule type" value="Genomic_DNA"/>
</dbReference>
<feature type="chain" id="PRO_5015422003" description="DUF3826 domain-containing protein" evidence="2">
    <location>
        <begin position="25"/>
        <end position="227"/>
    </location>
</feature>
<protein>
    <recommendedName>
        <fullName evidence="5">DUF3826 domain-containing protein</fullName>
    </recommendedName>
</protein>
<feature type="coiled-coil region" evidence="1">
    <location>
        <begin position="88"/>
        <end position="115"/>
    </location>
</feature>
<dbReference type="OrthoDB" id="1375905at2"/>
<evidence type="ECO:0000313" key="3">
    <source>
        <dbReference type="EMBL" id="PWG79710.1"/>
    </source>
</evidence>
<evidence type="ECO:0000256" key="1">
    <source>
        <dbReference type="SAM" id="Coils"/>
    </source>
</evidence>
<dbReference type="RefSeq" id="WP_109416608.1">
    <property type="nucleotide sequence ID" value="NZ_QEAS01000012.1"/>
</dbReference>
<feature type="signal peptide" evidence="2">
    <location>
        <begin position="1"/>
        <end position="24"/>
    </location>
</feature>
<keyword evidence="1" id="KW-0175">Coiled coil</keyword>
<accession>A0A2U2PEC7</accession>
<evidence type="ECO:0000313" key="4">
    <source>
        <dbReference type="Proteomes" id="UP000245647"/>
    </source>
</evidence>
<name>A0A2U2PEC7_9SPHI</name>
<dbReference type="AlphaFoldDB" id="A0A2U2PEC7"/>
<gene>
    <name evidence="3" type="ORF">DDR33_14905</name>
</gene>
<dbReference type="Pfam" id="PF12875">
    <property type="entry name" value="DUF3826"/>
    <property type="match status" value="1"/>
</dbReference>
<keyword evidence="2" id="KW-0732">Signal</keyword>
<dbReference type="Proteomes" id="UP000245647">
    <property type="component" value="Unassembled WGS sequence"/>
</dbReference>
<sequence>MYKLLKRVSVALALFLGTGAGSFAQDQNAKDKEAEYTKVITQRAEKIVVNLGISDQEKSVKVTDIIAQQYRDLNTFHDARKAKIKALKEQGGEDKQAVEAKIKNLEAAEEKKLSKLHKKYISRLSKELSAEQVEKVKDGMTYNVLPGTYQAYLEMLPTLNEKQKARILSDLTEAREHAMDAESSEKKHWWFGKYKGRINNYLTAEGVDTKTAREVWEKKLKERQKGQ</sequence>
<dbReference type="InterPro" id="IPR024284">
    <property type="entry name" value="DUF3826"/>
</dbReference>
<evidence type="ECO:0000256" key="2">
    <source>
        <dbReference type="SAM" id="SignalP"/>
    </source>
</evidence>
<keyword evidence="4" id="KW-1185">Reference proteome</keyword>
<evidence type="ECO:0008006" key="5">
    <source>
        <dbReference type="Google" id="ProtNLM"/>
    </source>
</evidence>